<gene>
    <name evidence="1" type="ORF">SAMN05216466_113173</name>
</gene>
<protein>
    <recommendedName>
        <fullName evidence="3">Mobilization protein</fullName>
    </recommendedName>
</protein>
<proteinExistence type="predicted"/>
<evidence type="ECO:0008006" key="3">
    <source>
        <dbReference type="Google" id="ProtNLM"/>
    </source>
</evidence>
<dbReference type="Proteomes" id="UP000199706">
    <property type="component" value="Unassembled WGS sequence"/>
</dbReference>
<evidence type="ECO:0000313" key="2">
    <source>
        <dbReference type="Proteomes" id="UP000199706"/>
    </source>
</evidence>
<dbReference type="SUPFAM" id="SSF52540">
    <property type="entry name" value="P-loop containing nucleoside triphosphate hydrolases"/>
    <property type="match status" value="1"/>
</dbReference>
<accession>A0A1G8FG30</accession>
<dbReference type="EMBL" id="FNCJ01000013">
    <property type="protein sequence ID" value="SDH81097.1"/>
    <property type="molecule type" value="Genomic_DNA"/>
</dbReference>
<dbReference type="Gene3D" id="3.40.50.300">
    <property type="entry name" value="P-loop containing nucleotide triphosphate hydrolases"/>
    <property type="match status" value="1"/>
</dbReference>
<dbReference type="InterPro" id="IPR027417">
    <property type="entry name" value="P-loop_NTPase"/>
</dbReference>
<evidence type="ECO:0000313" key="1">
    <source>
        <dbReference type="EMBL" id="SDH81097.1"/>
    </source>
</evidence>
<dbReference type="OrthoDB" id="69313at2"/>
<reference evidence="1 2" key="1">
    <citation type="submission" date="2016-10" db="EMBL/GenBank/DDBJ databases">
        <authorList>
            <person name="de Groot N.N."/>
        </authorList>
    </citation>
    <scope>NUCLEOTIDE SEQUENCE [LARGE SCALE GENOMIC DNA]</scope>
    <source>
        <strain evidence="1 2">LMG 2247</strain>
    </source>
</reference>
<dbReference type="AlphaFoldDB" id="A0A1G8FG30"/>
<dbReference type="RefSeq" id="WP_090688349.1">
    <property type="nucleotide sequence ID" value="NZ_CADERL010000013.1"/>
</dbReference>
<organism evidence="1 2">
    <name type="scientific">Paraburkholderia phenazinium</name>
    <dbReference type="NCBI Taxonomy" id="60549"/>
    <lineage>
        <taxon>Bacteria</taxon>
        <taxon>Pseudomonadati</taxon>
        <taxon>Pseudomonadota</taxon>
        <taxon>Betaproteobacteria</taxon>
        <taxon>Burkholderiales</taxon>
        <taxon>Burkholderiaceae</taxon>
        <taxon>Paraburkholderia</taxon>
    </lineage>
</organism>
<name>A0A1G8FG30_9BURK</name>
<sequence>MSTIHFIGGEKGGVGKSLVARVLAQHFIDTGVPFLGFDTDRSHGALLRFYADYAAPAVLNGHDSLDPVMEAALEDPQRRILVDLAAQTQQPLAKWFEDSDVLGVAEENGLTLTWWHVMDSGRDSVDLLRQWLDQFGGRLKLVLVLNEVRGDRFEILDASGERARAEALGASVMTLRHLPDSTMQKIDQQSTSFWAAVNHPDRAATGLGLLERQRVKVWLQRVYGELARVGV</sequence>